<sequence length="79" mass="8254">MTLFAEHWNSEAFAMSLLAAAVFGLLGIALLALGFKVFEWITPKLDVEQELAKGNIAVGILVGAVVLGTSLIVVRAIGG</sequence>
<keyword evidence="6 7" id="KW-0472">Membrane</keyword>
<keyword evidence="5 7" id="KW-1133">Transmembrane helix</keyword>
<evidence type="ECO:0000256" key="6">
    <source>
        <dbReference type="ARBA" id="ARBA00023136"/>
    </source>
</evidence>
<keyword evidence="3" id="KW-1003">Cell membrane</keyword>
<dbReference type="AlphaFoldDB" id="A0A6P2DBP9"/>
<dbReference type="RefSeq" id="WP_052555967.1">
    <property type="nucleotide sequence ID" value="NZ_LR593886.1"/>
</dbReference>
<evidence type="ECO:0000313" key="9">
    <source>
        <dbReference type="Proteomes" id="UP000464178"/>
    </source>
</evidence>
<dbReference type="Proteomes" id="UP000464178">
    <property type="component" value="Chromosome"/>
</dbReference>
<dbReference type="GO" id="GO:0005886">
    <property type="term" value="C:plasma membrane"/>
    <property type="evidence" value="ECO:0007669"/>
    <property type="project" value="UniProtKB-SubCell"/>
</dbReference>
<comment type="similarity">
    <text evidence="2">Belongs to the UPF0719 family.</text>
</comment>
<feature type="transmembrane region" description="Helical" evidence="7">
    <location>
        <begin position="56"/>
        <end position="77"/>
    </location>
</feature>
<reference evidence="8 9" key="1">
    <citation type="submission" date="2019-05" db="EMBL/GenBank/DDBJ databases">
        <authorList>
            <consortium name="Science for Life Laboratories"/>
        </authorList>
    </citation>
    <scope>NUCLEOTIDE SEQUENCE [LARGE SCALE GENOMIC DNA]</scope>
    <source>
        <strain evidence="8">Soil9</strain>
    </source>
</reference>
<evidence type="ECO:0000256" key="1">
    <source>
        <dbReference type="ARBA" id="ARBA00004651"/>
    </source>
</evidence>
<comment type="subcellular location">
    <subcellularLocation>
        <location evidence="1">Cell membrane</location>
        <topology evidence="1">Multi-pass membrane protein</topology>
    </subcellularLocation>
</comment>
<evidence type="ECO:0000256" key="4">
    <source>
        <dbReference type="ARBA" id="ARBA00022692"/>
    </source>
</evidence>
<dbReference type="EMBL" id="LR593886">
    <property type="protein sequence ID" value="VTR98641.1"/>
    <property type="molecule type" value="Genomic_DNA"/>
</dbReference>
<dbReference type="InterPro" id="IPR007140">
    <property type="entry name" value="DUF350"/>
</dbReference>
<evidence type="ECO:0000256" key="7">
    <source>
        <dbReference type="SAM" id="Phobius"/>
    </source>
</evidence>
<evidence type="ECO:0000313" key="8">
    <source>
        <dbReference type="EMBL" id="VTR98641.1"/>
    </source>
</evidence>
<name>A0A6P2DBP9_9BACT</name>
<keyword evidence="9" id="KW-1185">Reference proteome</keyword>
<proteinExistence type="inferred from homology"/>
<organism evidence="8 9">
    <name type="scientific">Gemmata massiliana</name>
    <dbReference type="NCBI Taxonomy" id="1210884"/>
    <lineage>
        <taxon>Bacteria</taxon>
        <taxon>Pseudomonadati</taxon>
        <taxon>Planctomycetota</taxon>
        <taxon>Planctomycetia</taxon>
        <taxon>Gemmatales</taxon>
        <taxon>Gemmataceae</taxon>
        <taxon>Gemmata</taxon>
    </lineage>
</organism>
<dbReference type="Pfam" id="PF03994">
    <property type="entry name" value="DUF350"/>
    <property type="match status" value="1"/>
</dbReference>
<evidence type="ECO:0000256" key="3">
    <source>
        <dbReference type="ARBA" id="ARBA00022475"/>
    </source>
</evidence>
<accession>A0A6P2DBP9</accession>
<evidence type="ECO:0008006" key="10">
    <source>
        <dbReference type="Google" id="ProtNLM"/>
    </source>
</evidence>
<feature type="transmembrane region" description="Helical" evidence="7">
    <location>
        <begin position="12"/>
        <end position="35"/>
    </location>
</feature>
<evidence type="ECO:0000256" key="5">
    <source>
        <dbReference type="ARBA" id="ARBA00022989"/>
    </source>
</evidence>
<evidence type="ECO:0000256" key="2">
    <source>
        <dbReference type="ARBA" id="ARBA00005779"/>
    </source>
</evidence>
<dbReference type="KEGG" id="gms:SOIL9_02070"/>
<keyword evidence="4 7" id="KW-0812">Transmembrane</keyword>
<gene>
    <name evidence="8" type="ORF">SOIL9_02070</name>
</gene>
<protein>
    <recommendedName>
        <fullName evidence="10">DUF350 domain-containing protein</fullName>
    </recommendedName>
</protein>